<dbReference type="PROSITE" id="PS50977">
    <property type="entry name" value="HTH_TETR_2"/>
    <property type="match status" value="1"/>
</dbReference>
<protein>
    <submittedName>
        <fullName evidence="4">TetR/AcrR family transcriptional regulator</fullName>
    </submittedName>
</protein>
<reference evidence="4 5" key="1">
    <citation type="submission" date="2019-01" db="EMBL/GenBank/DDBJ databases">
        <title>Leucobacter muris sp. nov. isolated from the nose of a laboratory mouse.</title>
        <authorList>
            <person name="Benga L."/>
            <person name="Sproeer C."/>
            <person name="Schumann P."/>
            <person name="Verbarg S."/>
            <person name="Bunk B."/>
            <person name="Engelhardt E."/>
            <person name="Benten P.M."/>
            <person name="Sager M."/>
        </authorList>
    </citation>
    <scope>NUCLEOTIDE SEQUENCE [LARGE SCALE GENOMIC DNA]</scope>
    <source>
        <strain evidence="4 5">DSM 101948</strain>
    </source>
</reference>
<organism evidence="4 5">
    <name type="scientific">Leucobacter muris</name>
    <dbReference type="NCBI Taxonomy" id="1935379"/>
    <lineage>
        <taxon>Bacteria</taxon>
        <taxon>Bacillati</taxon>
        <taxon>Actinomycetota</taxon>
        <taxon>Actinomycetes</taxon>
        <taxon>Micrococcales</taxon>
        <taxon>Microbacteriaceae</taxon>
        <taxon>Leucobacter</taxon>
    </lineage>
</organism>
<evidence type="ECO:0000256" key="2">
    <source>
        <dbReference type="PROSITE-ProRule" id="PRU00335"/>
    </source>
</evidence>
<dbReference type="InterPro" id="IPR009057">
    <property type="entry name" value="Homeodomain-like_sf"/>
</dbReference>
<proteinExistence type="predicted"/>
<evidence type="ECO:0000259" key="3">
    <source>
        <dbReference type="PROSITE" id="PS50977"/>
    </source>
</evidence>
<feature type="domain" description="HTH tetR-type" evidence="3">
    <location>
        <begin position="12"/>
        <end position="72"/>
    </location>
</feature>
<feature type="DNA-binding region" description="H-T-H motif" evidence="2">
    <location>
        <begin position="35"/>
        <end position="54"/>
    </location>
</feature>
<evidence type="ECO:0000313" key="5">
    <source>
        <dbReference type="Proteomes" id="UP000285768"/>
    </source>
</evidence>
<evidence type="ECO:0000256" key="1">
    <source>
        <dbReference type="ARBA" id="ARBA00023125"/>
    </source>
</evidence>
<accession>A0ABX5QC68</accession>
<gene>
    <name evidence="4" type="ORF">Leucomu_00250</name>
</gene>
<name>A0ABX5QC68_9MICO</name>
<keyword evidence="1 2" id="KW-0238">DNA-binding</keyword>
<dbReference type="Gene3D" id="1.10.357.10">
    <property type="entry name" value="Tetracycline Repressor, domain 2"/>
    <property type="match status" value="1"/>
</dbReference>
<evidence type="ECO:0000313" key="4">
    <source>
        <dbReference type="EMBL" id="QAB16575.1"/>
    </source>
</evidence>
<dbReference type="SUPFAM" id="SSF46689">
    <property type="entry name" value="Homeodomain-like"/>
    <property type="match status" value="1"/>
</dbReference>
<dbReference type="InterPro" id="IPR001647">
    <property type="entry name" value="HTH_TetR"/>
</dbReference>
<dbReference type="SUPFAM" id="SSF48498">
    <property type="entry name" value="Tetracyclin repressor-like, C-terminal domain"/>
    <property type="match status" value="1"/>
</dbReference>
<dbReference type="EMBL" id="CP035037">
    <property type="protein sequence ID" value="QAB16575.1"/>
    <property type="molecule type" value="Genomic_DNA"/>
</dbReference>
<sequence>MTVPASTPFHLGLTPERIIDAAQQLTRESNLFGWSIRDLARRLQVTPSVIYHHVGGKDLLAKRVAERVIASIHAPDGALEWQEWFRRLLIDAVYPAAVSHPGVAKWLLMHGVPFPSAAGIFEVGIGKLERAGIEPGALIAYSAIMNNATLTISMGDERLLHEEDGPRDHAAMMAEFQRAYTDHPRMAALSDEFIAGFAEGGETAARLREQYYRYVVEVTLTGVASGAGPA</sequence>
<dbReference type="Proteomes" id="UP000285768">
    <property type="component" value="Chromosome"/>
</dbReference>
<keyword evidence="5" id="KW-1185">Reference proteome</keyword>
<dbReference type="InterPro" id="IPR036271">
    <property type="entry name" value="Tet_transcr_reg_TetR-rel_C_sf"/>
</dbReference>